<reference evidence="6 7" key="1">
    <citation type="submission" date="2018-03" db="EMBL/GenBank/DDBJ databases">
        <title>Genomes of Pezizomycetes fungi and the evolution of truffles.</title>
        <authorList>
            <person name="Murat C."/>
            <person name="Payen T."/>
            <person name="Noel B."/>
            <person name="Kuo A."/>
            <person name="Martin F.M."/>
        </authorList>
    </citation>
    <scope>NUCLEOTIDE SEQUENCE [LARGE SCALE GENOMIC DNA]</scope>
    <source>
        <strain evidence="6">091103-1</strain>
    </source>
</reference>
<feature type="non-terminal residue" evidence="6">
    <location>
        <position position="78"/>
    </location>
</feature>
<comment type="subcellular location">
    <subcellularLocation>
        <location evidence="1">Membrane</location>
        <topology evidence="1">Multi-pass membrane protein</topology>
    </subcellularLocation>
</comment>
<protein>
    <recommendedName>
        <fullName evidence="5">Major facilitator superfamily (MFS) profile domain-containing protein</fullName>
    </recommendedName>
</protein>
<keyword evidence="2" id="KW-0812">Transmembrane</keyword>
<organism evidence="6 7">
    <name type="scientific">Tuber magnatum</name>
    <name type="common">white Piedmont truffle</name>
    <dbReference type="NCBI Taxonomy" id="42249"/>
    <lineage>
        <taxon>Eukaryota</taxon>
        <taxon>Fungi</taxon>
        <taxon>Dikarya</taxon>
        <taxon>Ascomycota</taxon>
        <taxon>Pezizomycotina</taxon>
        <taxon>Pezizomycetes</taxon>
        <taxon>Pezizales</taxon>
        <taxon>Tuberaceae</taxon>
        <taxon>Tuber</taxon>
    </lineage>
</organism>
<evidence type="ECO:0000259" key="5">
    <source>
        <dbReference type="PROSITE" id="PS50850"/>
    </source>
</evidence>
<dbReference type="STRING" id="42249.A0A317SPZ5"/>
<name>A0A317SPZ5_9PEZI</name>
<evidence type="ECO:0000256" key="3">
    <source>
        <dbReference type="ARBA" id="ARBA00022989"/>
    </source>
</evidence>
<gene>
    <name evidence="6" type="ORF">C7212DRAFT_121121</name>
</gene>
<evidence type="ECO:0000256" key="2">
    <source>
        <dbReference type="ARBA" id="ARBA00022692"/>
    </source>
</evidence>
<evidence type="ECO:0000256" key="4">
    <source>
        <dbReference type="ARBA" id="ARBA00023136"/>
    </source>
</evidence>
<dbReference type="GO" id="GO:0046943">
    <property type="term" value="F:carboxylic acid transmembrane transporter activity"/>
    <property type="evidence" value="ECO:0007669"/>
    <property type="project" value="TreeGrafter"/>
</dbReference>
<evidence type="ECO:0000256" key="1">
    <source>
        <dbReference type="ARBA" id="ARBA00004141"/>
    </source>
</evidence>
<dbReference type="PANTHER" id="PTHR23508">
    <property type="entry name" value="CARBOXYLIC ACID TRANSPORTER PROTEIN HOMOLOG"/>
    <property type="match status" value="1"/>
</dbReference>
<dbReference type="InterPro" id="IPR020846">
    <property type="entry name" value="MFS_dom"/>
</dbReference>
<feature type="domain" description="Major facilitator superfamily (MFS) profile" evidence="5">
    <location>
        <begin position="1"/>
        <end position="78"/>
    </location>
</feature>
<proteinExistence type="predicted"/>
<keyword evidence="4" id="KW-0472">Membrane</keyword>
<dbReference type="Pfam" id="PF00083">
    <property type="entry name" value="Sugar_tr"/>
    <property type="match status" value="1"/>
</dbReference>
<dbReference type="EMBL" id="PYWC01000042">
    <property type="protein sequence ID" value="PWW75820.1"/>
    <property type="molecule type" value="Genomic_DNA"/>
</dbReference>
<comment type="caution">
    <text evidence="6">The sequence shown here is derived from an EMBL/GenBank/DDBJ whole genome shotgun (WGS) entry which is preliminary data.</text>
</comment>
<evidence type="ECO:0000313" key="7">
    <source>
        <dbReference type="Proteomes" id="UP000246991"/>
    </source>
</evidence>
<evidence type="ECO:0000313" key="6">
    <source>
        <dbReference type="EMBL" id="PWW75820.1"/>
    </source>
</evidence>
<dbReference type="PANTHER" id="PTHR23508:SF10">
    <property type="entry name" value="CARBOXYLIC ACID TRANSPORTER PROTEIN HOMOLOG"/>
    <property type="match status" value="1"/>
</dbReference>
<dbReference type="InterPro" id="IPR036259">
    <property type="entry name" value="MFS_trans_sf"/>
</dbReference>
<accession>A0A317SPZ5</accession>
<dbReference type="SUPFAM" id="SSF103473">
    <property type="entry name" value="MFS general substrate transporter"/>
    <property type="match status" value="1"/>
</dbReference>
<dbReference type="InterPro" id="IPR005828">
    <property type="entry name" value="MFS_sugar_transport-like"/>
</dbReference>
<keyword evidence="7" id="KW-1185">Reference proteome</keyword>
<dbReference type="Proteomes" id="UP000246991">
    <property type="component" value="Unassembled WGS sequence"/>
</dbReference>
<dbReference type="Gene3D" id="1.20.1250.20">
    <property type="entry name" value="MFS general substrate transporter like domains"/>
    <property type="match status" value="1"/>
</dbReference>
<dbReference type="OrthoDB" id="5419014at2759"/>
<dbReference type="PROSITE" id="PS50850">
    <property type="entry name" value="MFS"/>
    <property type="match status" value="1"/>
</dbReference>
<sequence length="78" mass="8444">RKGPLILSNILFIVFEMTTSFCNIYEQFLGLCTLFGIAMGGLYGNCTATALKDAPHEARGILSGMLKQGYAFGYLLAS</sequence>
<dbReference type="GO" id="GO:0005886">
    <property type="term" value="C:plasma membrane"/>
    <property type="evidence" value="ECO:0007669"/>
    <property type="project" value="TreeGrafter"/>
</dbReference>
<keyword evidence="3" id="KW-1133">Transmembrane helix</keyword>
<feature type="non-terminal residue" evidence="6">
    <location>
        <position position="1"/>
    </location>
</feature>
<dbReference type="AlphaFoldDB" id="A0A317SPZ5"/>